<dbReference type="EMBL" id="CP014699">
    <property type="protein sequence ID" value="AND78527.1"/>
    <property type="molecule type" value="Genomic_DNA"/>
</dbReference>
<protein>
    <recommendedName>
        <fullName evidence="5">Variable surface protein mvspG</fullName>
    </recommendedName>
</protein>
<dbReference type="STRING" id="1811193.A0O21_00080"/>
<evidence type="ECO:0008006" key="5">
    <source>
        <dbReference type="Google" id="ProtNLM"/>
    </source>
</evidence>
<evidence type="ECO:0000313" key="4">
    <source>
        <dbReference type="Proteomes" id="UP000077317"/>
    </source>
</evidence>
<reference evidence="4" key="2">
    <citation type="submission" date="2016-03" db="EMBL/GenBank/DDBJ databases">
        <title>Streptococcus antelopensis sp. nov., isolated from the feces of the Tibetan antelope (Pantholops hodgsonii) in Hoh Xil National Nature Reserve, Qinghai, China.</title>
        <authorList>
            <person name="Bai X."/>
        </authorList>
    </citation>
    <scope>NUCLEOTIDE SEQUENCE [LARGE SCALE GENOMIC DNA]</scope>
    <source>
        <strain evidence="4">TA 26</strain>
    </source>
</reference>
<dbReference type="KEGG" id="spat:A0O21_00145"/>
<proteinExistence type="predicted"/>
<accession>A0A172Q508</accession>
<sequence>MAKTGTNYETWSGLTGTVSTSVSGLSDLSALTFSTTTMTPFTDFSQLIEDFNSVLTDLRTYTESDVTHMNQAAENKVTDDSNQASAGSGSSSRF</sequence>
<dbReference type="OrthoDB" id="2237410at2"/>
<dbReference type="RefSeq" id="WP_067059828.1">
    <property type="nucleotide sequence ID" value="NZ_CP014699.1"/>
</dbReference>
<evidence type="ECO:0000313" key="3">
    <source>
        <dbReference type="EMBL" id="AND78540.1"/>
    </source>
</evidence>
<dbReference type="AlphaFoldDB" id="A0A172Q508"/>
<organism evidence="3 4">
    <name type="scientific">Streptococcus pantholopis</name>
    <dbReference type="NCBI Taxonomy" id="1811193"/>
    <lineage>
        <taxon>Bacteria</taxon>
        <taxon>Bacillati</taxon>
        <taxon>Bacillota</taxon>
        <taxon>Bacilli</taxon>
        <taxon>Lactobacillales</taxon>
        <taxon>Streptococcaceae</taxon>
        <taxon>Streptococcus</taxon>
    </lineage>
</organism>
<dbReference type="KEGG" id="spat:A0O21_00080"/>
<name>A0A172Q508_9STRE</name>
<dbReference type="Proteomes" id="UP000077317">
    <property type="component" value="Chromosome"/>
</dbReference>
<evidence type="ECO:0000313" key="2">
    <source>
        <dbReference type="EMBL" id="AND78527.1"/>
    </source>
</evidence>
<keyword evidence="4" id="KW-1185">Reference proteome</keyword>
<feature type="compositionally biased region" description="Low complexity" evidence="1">
    <location>
        <begin position="84"/>
        <end position="94"/>
    </location>
</feature>
<gene>
    <name evidence="2" type="ORF">A0O21_00080</name>
    <name evidence="3" type="ORF">A0O21_00145</name>
</gene>
<evidence type="ECO:0000256" key="1">
    <source>
        <dbReference type="SAM" id="MobiDB-lite"/>
    </source>
</evidence>
<feature type="region of interest" description="Disordered" evidence="1">
    <location>
        <begin position="66"/>
        <end position="94"/>
    </location>
</feature>
<reference evidence="3 4" key="1">
    <citation type="journal article" date="2016" name="Int. J. Syst. Evol. Microbiol.">
        <title>Streptococcuspantholopis sp. nov., isolated from faeces of the Tibetan antelope (Pantholops hodgsonii).</title>
        <authorList>
            <person name="Bai X."/>
            <person name="Xiong Y."/>
            <person name="Lu S."/>
            <person name="Jin D."/>
            <person name="Lai X."/>
            <person name="Yang J."/>
            <person name="Niu L."/>
            <person name="Hu S."/>
            <person name="Meng X."/>
            <person name="Pu J."/>
            <person name="Ye C."/>
            <person name="Xu J."/>
        </authorList>
    </citation>
    <scope>NUCLEOTIDE SEQUENCE [LARGE SCALE GENOMIC DNA]</scope>
    <source>
        <strain evidence="3 4">TA 26</strain>
    </source>
</reference>
<dbReference type="EMBL" id="CP014699">
    <property type="protein sequence ID" value="AND78540.1"/>
    <property type="molecule type" value="Genomic_DNA"/>
</dbReference>